<keyword evidence="1" id="KW-1133">Transmembrane helix</keyword>
<sequence length="90" mass="9910">MININNADNADNADNNIVKYKMYILEGVGWVGSILVLIPYVVNISKTNDFILNTMGASGLLVVCVASKQYQSIVINAAWIIGGIYKYFFS</sequence>
<protein>
    <recommendedName>
        <fullName evidence="2">CBU-0592-like domain-containing protein</fullName>
    </recommendedName>
</protein>
<accession>A0A6C0I398</accession>
<evidence type="ECO:0000259" key="2">
    <source>
        <dbReference type="Pfam" id="PF26604"/>
    </source>
</evidence>
<keyword evidence="1" id="KW-0472">Membrane</keyword>
<organism evidence="3">
    <name type="scientific">viral metagenome</name>
    <dbReference type="NCBI Taxonomy" id="1070528"/>
    <lineage>
        <taxon>unclassified sequences</taxon>
        <taxon>metagenomes</taxon>
        <taxon>organismal metagenomes</taxon>
    </lineage>
</organism>
<dbReference type="Pfam" id="PF26604">
    <property type="entry name" value="CBU_0592"/>
    <property type="match status" value="1"/>
</dbReference>
<keyword evidence="1" id="KW-0812">Transmembrane</keyword>
<evidence type="ECO:0000313" key="3">
    <source>
        <dbReference type="EMBL" id="QHT86836.1"/>
    </source>
</evidence>
<feature type="domain" description="CBU-0592-like" evidence="2">
    <location>
        <begin position="27"/>
        <end position="85"/>
    </location>
</feature>
<feature type="transmembrane region" description="Helical" evidence="1">
    <location>
        <begin position="23"/>
        <end position="44"/>
    </location>
</feature>
<reference evidence="3" key="1">
    <citation type="journal article" date="2020" name="Nature">
        <title>Giant virus diversity and host interactions through global metagenomics.</title>
        <authorList>
            <person name="Schulz F."/>
            <person name="Roux S."/>
            <person name="Paez-Espino D."/>
            <person name="Jungbluth S."/>
            <person name="Walsh D.A."/>
            <person name="Denef V.J."/>
            <person name="McMahon K.D."/>
            <person name="Konstantinidis K.T."/>
            <person name="Eloe-Fadrosh E.A."/>
            <person name="Kyrpides N.C."/>
            <person name="Woyke T."/>
        </authorList>
    </citation>
    <scope>NUCLEOTIDE SEQUENCE</scope>
    <source>
        <strain evidence="3">GVMAG-M-3300023184-18</strain>
    </source>
</reference>
<dbReference type="AlphaFoldDB" id="A0A6C0I398"/>
<proteinExistence type="predicted"/>
<dbReference type="EMBL" id="MN740077">
    <property type="protein sequence ID" value="QHT86836.1"/>
    <property type="molecule type" value="Genomic_DNA"/>
</dbReference>
<name>A0A6C0I398_9ZZZZ</name>
<evidence type="ECO:0000256" key="1">
    <source>
        <dbReference type="SAM" id="Phobius"/>
    </source>
</evidence>
<feature type="transmembrane region" description="Helical" evidence="1">
    <location>
        <begin position="73"/>
        <end position="89"/>
    </location>
</feature>
<dbReference type="InterPro" id="IPR058058">
    <property type="entry name" value="CBU_0592-like"/>
</dbReference>